<reference evidence="3" key="1">
    <citation type="submission" date="2020-06" db="EMBL/GenBank/DDBJ databases">
        <authorList>
            <person name="Li T."/>
            <person name="Hu X."/>
            <person name="Zhang T."/>
            <person name="Song X."/>
            <person name="Zhang H."/>
            <person name="Dai N."/>
            <person name="Sheng W."/>
            <person name="Hou X."/>
            <person name="Wei L."/>
        </authorList>
    </citation>
    <scope>NUCLEOTIDE SEQUENCE</scope>
    <source>
        <strain evidence="3">KEN8</strain>
        <tissue evidence="3">Leaf</tissue>
    </source>
</reference>
<accession>A0AAW2KE62</accession>
<dbReference type="PANTHER" id="PTHR33437">
    <property type="entry name" value="OS06G0361200 PROTEIN"/>
    <property type="match status" value="1"/>
</dbReference>
<evidence type="ECO:0000256" key="1">
    <source>
        <dbReference type="SAM" id="Coils"/>
    </source>
</evidence>
<feature type="region of interest" description="Disordered" evidence="2">
    <location>
        <begin position="309"/>
        <end position="349"/>
    </location>
</feature>
<keyword evidence="1" id="KW-0175">Coiled coil</keyword>
<dbReference type="AlphaFoldDB" id="A0AAW2KE62"/>
<evidence type="ECO:0000256" key="2">
    <source>
        <dbReference type="SAM" id="MobiDB-lite"/>
    </source>
</evidence>
<feature type="coiled-coil region" evidence="1">
    <location>
        <begin position="12"/>
        <end position="39"/>
    </location>
</feature>
<sequence length="462" mass="49925">MVTNTTTIEEQLASLTRAIEGLTKHVQEQDAQIARLINKADSVDASHVMGKQVEAHDKVEAPAKQHYTEKDKYAKELQVSSDGLILVDQLKEFIEGTIKSKIEGSSKSSLTYSKPYTPRIDGLKMPMRYQPPKFSNLIVKATLSSTWLISLKRATMRELMPLLAGKVAAACVQILPRKSEVTGSVLLATAGGKVKCEGCSECLPLVLPVPEVFVFSGQCFPASEQLAGDCLSGFCAPTTCTFCLLLLRLPPPSLALIMAKGKKGKQHKATNTTSQHSSLASFDAKAFEDDLVTAAEQKNIRPAEATVCPEVGQPSKPLADGQPVPDTAPFSAKMSTNGTEDKPTGTTTAEGMLNIPAIAPVLTEKLDQGHRPKGTQPVKETLPVYETLPASEPTAGAEETLELGVDDLIDVRTKLGYCLVGYIAGKFPGLQAIRTLSKTWGSLFQLHDSGWLIFRFQKDDDR</sequence>
<comment type="caution">
    <text evidence="3">The sequence shown here is derived from an EMBL/GenBank/DDBJ whole genome shotgun (WGS) entry which is preliminary data.</text>
</comment>
<gene>
    <name evidence="3" type="ORF">Scaly_2991000</name>
</gene>
<reference evidence="3" key="2">
    <citation type="journal article" date="2024" name="Plant">
        <title>Genomic evolution and insights into agronomic trait innovations of Sesamum species.</title>
        <authorList>
            <person name="Miao H."/>
            <person name="Wang L."/>
            <person name="Qu L."/>
            <person name="Liu H."/>
            <person name="Sun Y."/>
            <person name="Le M."/>
            <person name="Wang Q."/>
            <person name="Wei S."/>
            <person name="Zheng Y."/>
            <person name="Lin W."/>
            <person name="Duan Y."/>
            <person name="Cao H."/>
            <person name="Xiong S."/>
            <person name="Wang X."/>
            <person name="Wei L."/>
            <person name="Li C."/>
            <person name="Ma Q."/>
            <person name="Ju M."/>
            <person name="Zhao R."/>
            <person name="Li G."/>
            <person name="Mu C."/>
            <person name="Tian Q."/>
            <person name="Mei H."/>
            <person name="Zhang T."/>
            <person name="Gao T."/>
            <person name="Zhang H."/>
        </authorList>
    </citation>
    <scope>NUCLEOTIDE SEQUENCE</scope>
    <source>
        <strain evidence="3">KEN8</strain>
    </source>
</reference>
<protein>
    <submittedName>
        <fullName evidence="3">Uncharacterized protein</fullName>
    </submittedName>
</protein>
<name>A0AAW2KE62_9LAMI</name>
<dbReference type="PANTHER" id="PTHR33437:SF4">
    <property type="entry name" value="RETROTRANSPOSON GAG PROTEIN"/>
    <property type="match status" value="1"/>
</dbReference>
<proteinExistence type="predicted"/>
<evidence type="ECO:0000313" key="3">
    <source>
        <dbReference type="EMBL" id="KAL0305270.1"/>
    </source>
</evidence>
<organism evidence="3">
    <name type="scientific">Sesamum calycinum</name>
    <dbReference type="NCBI Taxonomy" id="2727403"/>
    <lineage>
        <taxon>Eukaryota</taxon>
        <taxon>Viridiplantae</taxon>
        <taxon>Streptophyta</taxon>
        <taxon>Embryophyta</taxon>
        <taxon>Tracheophyta</taxon>
        <taxon>Spermatophyta</taxon>
        <taxon>Magnoliopsida</taxon>
        <taxon>eudicotyledons</taxon>
        <taxon>Gunneridae</taxon>
        <taxon>Pentapetalae</taxon>
        <taxon>asterids</taxon>
        <taxon>lamiids</taxon>
        <taxon>Lamiales</taxon>
        <taxon>Pedaliaceae</taxon>
        <taxon>Sesamum</taxon>
    </lineage>
</organism>
<dbReference type="EMBL" id="JACGWM010000399">
    <property type="protein sequence ID" value="KAL0305270.1"/>
    <property type="molecule type" value="Genomic_DNA"/>
</dbReference>
<feature type="compositionally biased region" description="Polar residues" evidence="2">
    <location>
        <begin position="333"/>
        <end position="349"/>
    </location>
</feature>